<feature type="domain" description="Response regulatory" evidence="4">
    <location>
        <begin position="36"/>
        <end position="97"/>
    </location>
</feature>
<organism evidence="5 6">
    <name type="scientific">Parablautia intestinalis</name>
    <dbReference type="NCBI Taxonomy" id="2320100"/>
    <lineage>
        <taxon>Bacteria</taxon>
        <taxon>Bacillati</taxon>
        <taxon>Bacillota</taxon>
        <taxon>Clostridia</taxon>
        <taxon>Lachnospirales</taxon>
        <taxon>Lachnospiraceae</taxon>
        <taxon>Parablautia</taxon>
    </lineage>
</organism>
<evidence type="ECO:0000259" key="4">
    <source>
        <dbReference type="PROSITE" id="PS50110"/>
    </source>
</evidence>
<sequence length="97" mass="10953">MSFFTASSPFLQTATFWRLLYFTMELKNKGKIIMAQILLVDYDKTFLNGLKMFFNMTNIQVSTATTVSKAKVLLDTEAISLIYTDWDLPDGTGYAGS</sequence>
<dbReference type="SUPFAM" id="SSF52172">
    <property type="entry name" value="CheY-like"/>
    <property type="match status" value="1"/>
</dbReference>
<dbReference type="AlphaFoldDB" id="A0A3A9AQJ0"/>
<comment type="function">
    <text evidence="2">May play the central regulatory role in sporulation. It may be an element of the effector pathway responsible for the activation of sporulation genes in response to nutritional stress. Spo0A may act in concert with spo0H (a sigma factor) to control the expression of some genes that are critical to the sporulation process.</text>
</comment>
<evidence type="ECO:0000256" key="1">
    <source>
        <dbReference type="ARBA" id="ARBA00018672"/>
    </source>
</evidence>
<keyword evidence="3" id="KW-0597">Phosphoprotein</keyword>
<evidence type="ECO:0000256" key="3">
    <source>
        <dbReference type="PROSITE-ProRule" id="PRU00169"/>
    </source>
</evidence>
<dbReference type="EMBL" id="RAYQ01000019">
    <property type="protein sequence ID" value="RKI89803.1"/>
    <property type="molecule type" value="Genomic_DNA"/>
</dbReference>
<comment type="caution">
    <text evidence="5">The sequence shown here is derived from an EMBL/GenBank/DDBJ whole genome shotgun (WGS) entry which is preliminary data.</text>
</comment>
<dbReference type="GO" id="GO:0000160">
    <property type="term" value="P:phosphorelay signal transduction system"/>
    <property type="evidence" value="ECO:0007669"/>
    <property type="project" value="InterPro"/>
</dbReference>
<dbReference type="InterPro" id="IPR011006">
    <property type="entry name" value="CheY-like_superfamily"/>
</dbReference>
<feature type="modified residue" description="4-aspartylphosphate" evidence="3">
    <location>
        <position position="85"/>
    </location>
</feature>
<proteinExistence type="predicted"/>
<gene>
    <name evidence="5" type="ORF">D7V94_16635</name>
</gene>
<name>A0A3A9AQJ0_9FIRM</name>
<protein>
    <recommendedName>
        <fullName evidence="1">Stage 0 sporulation protein A homolog</fullName>
    </recommendedName>
</protein>
<keyword evidence="6" id="KW-1185">Reference proteome</keyword>
<evidence type="ECO:0000256" key="2">
    <source>
        <dbReference type="ARBA" id="ARBA00024867"/>
    </source>
</evidence>
<dbReference type="Proteomes" id="UP000280696">
    <property type="component" value="Unassembled WGS sequence"/>
</dbReference>
<dbReference type="InterPro" id="IPR001789">
    <property type="entry name" value="Sig_transdc_resp-reg_receiver"/>
</dbReference>
<dbReference type="Gene3D" id="3.40.50.2300">
    <property type="match status" value="1"/>
</dbReference>
<evidence type="ECO:0000313" key="6">
    <source>
        <dbReference type="Proteomes" id="UP000280696"/>
    </source>
</evidence>
<dbReference type="PROSITE" id="PS50110">
    <property type="entry name" value="RESPONSE_REGULATORY"/>
    <property type="match status" value="1"/>
</dbReference>
<reference evidence="5 6" key="1">
    <citation type="submission" date="2018-09" db="EMBL/GenBank/DDBJ databases">
        <title>Murine metabolic-syndrome-specific gut microbial biobank.</title>
        <authorList>
            <person name="Liu C."/>
        </authorList>
    </citation>
    <scope>NUCLEOTIDE SEQUENCE [LARGE SCALE GENOMIC DNA]</scope>
    <source>
        <strain evidence="5 6">0.1xD8-82</strain>
    </source>
</reference>
<evidence type="ECO:0000313" key="5">
    <source>
        <dbReference type="EMBL" id="RKI89803.1"/>
    </source>
</evidence>
<accession>A0A3A9AQJ0</accession>